<reference evidence="2" key="1">
    <citation type="journal article" date="2010" name="Science">
        <title>Plasticity of animal genome architecture unmasked by rapid evolution of a pelagic tunicate.</title>
        <authorList>
            <person name="Denoeud F."/>
            <person name="Henriet S."/>
            <person name="Mungpakdee S."/>
            <person name="Aury J.M."/>
            <person name="Da Silva C."/>
            <person name="Brinkmann H."/>
            <person name="Mikhaleva J."/>
            <person name="Olsen L.C."/>
            <person name="Jubin C."/>
            <person name="Canestro C."/>
            <person name="Bouquet J.M."/>
            <person name="Danks G."/>
            <person name="Poulain J."/>
            <person name="Campsteijn C."/>
            <person name="Adamski M."/>
            <person name="Cross I."/>
            <person name="Yadetie F."/>
            <person name="Muffato M."/>
            <person name="Louis A."/>
            <person name="Butcher S."/>
            <person name="Tsagkogeorga G."/>
            <person name="Konrad A."/>
            <person name="Singh S."/>
            <person name="Jensen M.F."/>
            <person name="Cong E.H."/>
            <person name="Eikeseth-Otteraa H."/>
            <person name="Noel B."/>
            <person name="Anthouard V."/>
            <person name="Porcel B.M."/>
            <person name="Kachouri-Lafond R."/>
            <person name="Nishino A."/>
            <person name="Ugolini M."/>
            <person name="Chourrout P."/>
            <person name="Nishida H."/>
            <person name="Aasland R."/>
            <person name="Huzurbazar S."/>
            <person name="Westhof E."/>
            <person name="Delsuc F."/>
            <person name="Lehrach H."/>
            <person name="Reinhardt R."/>
            <person name="Weissenbach J."/>
            <person name="Roy S.W."/>
            <person name="Artiguenave F."/>
            <person name="Postlethwait J.H."/>
            <person name="Manak J.R."/>
            <person name="Thompson E.M."/>
            <person name="Jaillon O."/>
            <person name="Du Pasquier L."/>
            <person name="Boudinot P."/>
            <person name="Liberles D.A."/>
            <person name="Volff J.N."/>
            <person name="Philippe H."/>
            <person name="Lenhard B."/>
            <person name="Roest Crollius H."/>
            <person name="Wincker P."/>
            <person name="Chourrout D."/>
        </authorList>
    </citation>
    <scope>NUCLEOTIDE SEQUENCE [LARGE SCALE GENOMIC DNA]</scope>
</reference>
<dbReference type="PANTHER" id="PTHR13410">
    <property type="entry name" value="PROTEIN PBDC1"/>
    <property type="match status" value="1"/>
</dbReference>
<evidence type="ECO:0000313" key="2">
    <source>
        <dbReference type="EMBL" id="CBY41558.1"/>
    </source>
</evidence>
<dbReference type="GO" id="GO:0005737">
    <property type="term" value="C:cytoplasm"/>
    <property type="evidence" value="ECO:0007669"/>
    <property type="project" value="TreeGrafter"/>
</dbReference>
<dbReference type="PANTHER" id="PTHR13410:SF9">
    <property type="entry name" value="PROTEIN PBDC1"/>
    <property type="match status" value="1"/>
</dbReference>
<evidence type="ECO:0000259" key="1">
    <source>
        <dbReference type="Pfam" id="PF04669"/>
    </source>
</evidence>
<sequence length="176" mass="19623">MSFNLDGLGDPNAMMAGAAALGQDASSYDNTSDVEANWAARAFQQAEIHMKLLLAVGPARMKFSPMDEELYQSFRKEFPDFDVVKIDEDAMKSKEGKEQWRNWVNQYKDSLKDFNFGSLLRTDPTQDYSAENTIFCLRAQFLAIEIARNREGHNQKIVDDSKKAAAGASGGCCSKC</sequence>
<dbReference type="Pfam" id="PF04669">
    <property type="entry name" value="PBDC1"/>
    <property type="match status" value="1"/>
</dbReference>
<accession>E4Z1I0</accession>
<feature type="domain" description="Polysaccharide biosynthesis" evidence="1">
    <location>
        <begin position="34"/>
        <end position="158"/>
    </location>
</feature>
<protein>
    <recommendedName>
        <fullName evidence="1">Polysaccharide biosynthesis domain-containing protein</fullName>
    </recommendedName>
</protein>
<gene>
    <name evidence="2" type="ORF">GSOID_T00023639001</name>
</gene>
<dbReference type="AlphaFoldDB" id="E4Z1I0"/>
<dbReference type="Proteomes" id="UP000011014">
    <property type="component" value="Unassembled WGS sequence"/>
</dbReference>
<dbReference type="InterPro" id="IPR021148">
    <property type="entry name" value="Polysacc_synth_dom"/>
</dbReference>
<dbReference type="EMBL" id="FN656497">
    <property type="protein sequence ID" value="CBY41558.1"/>
    <property type="molecule type" value="Genomic_DNA"/>
</dbReference>
<proteinExistence type="predicted"/>
<dbReference type="Gene3D" id="1.10.3560.10">
    <property type="entry name" value="yst0336 like domain"/>
    <property type="match status" value="1"/>
</dbReference>
<dbReference type="InterPro" id="IPR023139">
    <property type="entry name" value="PBDC1-like_dom_sf"/>
</dbReference>
<dbReference type="InterPro" id="IPR008476">
    <property type="entry name" value="PBDC1_metazoa/fungi"/>
</dbReference>
<organism evidence="2">
    <name type="scientific">Oikopleura dioica</name>
    <name type="common">Tunicate</name>
    <dbReference type="NCBI Taxonomy" id="34765"/>
    <lineage>
        <taxon>Eukaryota</taxon>
        <taxon>Metazoa</taxon>
        <taxon>Chordata</taxon>
        <taxon>Tunicata</taxon>
        <taxon>Appendicularia</taxon>
        <taxon>Copelata</taxon>
        <taxon>Oikopleuridae</taxon>
        <taxon>Oikopleura</taxon>
    </lineage>
</organism>
<name>E4Z1I0_OIKDI</name>